<gene>
    <name evidence="2" type="ORF">FOMG_14896</name>
</gene>
<dbReference type="PANTHER" id="PTHR33488">
    <property type="entry name" value="ZGC:162509"/>
    <property type="match status" value="1"/>
</dbReference>
<organism evidence="2">
    <name type="scientific">Fusarium oxysporum f. sp. melonis 26406</name>
    <dbReference type="NCBI Taxonomy" id="1089452"/>
    <lineage>
        <taxon>Eukaryota</taxon>
        <taxon>Fungi</taxon>
        <taxon>Dikarya</taxon>
        <taxon>Ascomycota</taxon>
        <taxon>Pezizomycotina</taxon>
        <taxon>Sordariomycetes</taxon>
        <taxon>Hypocreomycetidae</taxon>
        <taxon>Hypocreales</taxon>
        <taxon>Nectriaceae</taxon>
        <taxon>Fusarium</taxon>
        <taxon>Fusarium oxysporum species complex</taxon>
    </lineage>
</organism>
<reference evidence="2" key="2">
    <citation type="submission" date="2012-05" db="EMBL/GenBank/DDBJ databases">
        <title>Annotation of the Genome Sequence of Fusarium oxysporum f. sp. melonis 26406.</title>
        <authorList>
            <consortium name="The Broad Institute Genomics Platform"/>
            <person name="Ma L.-J."/>
            <person name="Corby-Kistler H."/>
            <person name="Broz K."/>
            <person name="Gale L.R."/>
            <person name="Jonkers W."/>
            <person name="O'Donnell K."/>
            <person name="Ploetz R."/>
            <person name="Steinberg C."/>
            <person name="Schwartz D.C."/>
            <person name="VanEtten H."/>
            <person name="Zhou S."/>
            <person name="Young S.K."/>
            <person name="Zeng Q."/>
            <person name="Gargeya S."/>
            <person name="Fitzgerald M."/>
            <person name="Abouelleil A."/>
            <person name="Alvarado L."/>
            <person name="Chapman S.B."/>
            <person name="Gainer-Dewar J."/>
            <person name="Goldberg J."/>
            <person name="Griggs A."/>
            <person name="Gujja S."/>
            <person name="Hansen M."/>
            <person name="Howarth C."/>
            <person name="Imamovic A."/>
            <person name="Ireland A."/>
            <person name="Larimer J."/>
            <person name="McCowan C."/>
            <person name="Murphy C."/>
            <person name="Pearson M."/>
            <person name="Poon T.W."/>
            <person name="Priest M."/>
            <person name="Roberts A."/>
            <person name="Saif S."/>
            <person name="Shea T."/>
            <person name="Sykes S."/>
            <person name="Wortman J."/>
            <person name="Nusbaum C."/>
            <person name="Birren B."/>
        </authorList>
    </citation>
    <scope>NUCLEOTIDE SEQUENCE</scope>
    <source>
        <strain evidence="2">26406</strain>
    </source>
</reference>
<dbReference type="VEuPathDB" id="FungiDB:FOMG_14896"/>
<reference evidence="2" key="1">
    <citation type="submission" date="2012-04" db="EMBL/GenBank/DDBJ databases">
        <title>The Genome Sequence of Fusarium oxysporum melonis.</title>
        <authorList>
            <consortium name="The Broad Institute Genome Sequencing Platform"/>
            <person name="Ma L.-J."/>
            <person name="Gale L.R."/>
            <person name="Schwartz D.C."/>
            <person name="Zhou S."/>
            <person name="Corby-Kistler H."/>
            <person name="Young S.K."/>
            <person name="Zeng Q."/>
            <person name="Gargeya S."/>
            <person name="Fitzgerald M."/>
            <person name="Haas B."/>
            <person name="Abouelleil A."/>
            <person name="Alvarado L."/>
            <person name="Arachchi H.M."/>
            <person name="Berlin A."/>
            <person name="Brown A."/>
            <person name="Chapman S.B."/>
            <person name="Chen Z."/>
            <person name="Dunbar C."/>
            <person name="Freedman E."/>
            <person name="Gearin G."/>
            <person name="Goldberg J."/>
            <person name="Griggs A."/>
            <person name="Gujja S."/>
            <person name="Heiman D."/>
            <person name="Howarth C."/>
            <person name="Larson L."/>
            <person name="Lui A."/>
            <person name="MacDonald P.J.P."/>
            <person name="Montmayeur A."/>
            <person name="Murphy C."/>
            <person name="Neiman D."/>
            <person name="Pearson M."/>
            <person name="Priest M."/>
            <person name="Roberts A."/>
            <person name="Saif S."/>
            <person name="Shea T."/>
            <person name="Shenoy N."/>
            <person name="Sisk P."/>
            <person name="Stolte C."/>
            <person name="Sykes S."/>
            <person name="Wortman J."/>
            <person name="Nusbaum C."/>
            <person name="Birren B."/>
        </authorList>
    </citation>
    <scope>NUCLEOTIDE SEQUENCE</scope>
    <source>
        <strain evidence="2">26406</strain>
    </source>
</reference>
<name>W9ZKH9_FUSOX</name>
<sequence length="213" mass="23763">MGILVQAIATMLKIKTEIMNLVRFFNAISVAVRFVMEKYVNPYVDTIKAGNDGDKFGLYSMLDFQRSCISNSTTIIRSYFSTFADYASMWVRMSPMSIFPMLRMVEELSSFGGMGMDSRMISRKANETQEFSRRAIDEISRKAKDGQSKTIRNMGTRVSETNEKKQALPSVSPEITTAISSGVGNSKRAAQQGIRTEADQSLLVKPLAKGSEF</sequence>
<evidence type="ECO:0000313" key="2">
    <source>
        <dbReference type="EMBL" id="EXK29057.1"/>
    </source>
</evidence>
<dbReference type="EMBL" id="JH659343">
    <property type="protein sequence ID" value="EXK29057.1"/>
    <property type="molecule type" value="Genomic_DNA"/>
</dbReference>
<dbReference type="AlphaFoldDB" id="W9ZKH9"/>
<protein>
    <submittedName>
        <fullName evidence="2">Uncharacterized protein</fullName>
    </submittedName>
</protein>
<dbReference type="Proteomes" id="UP000030703">
    <property type="component" value="Unassembled WGS sequence"/>
</dbReference>
<feature type="region of interest" description="Disordered" evidence="1">
    <location>
        <begin position="157"/>
        <end position="198"/>
    </location>
</feature>
<dbReference type="HOGENOM" id="CLU_082778_0_0_1"/>
<dbReference type="OrthoDB" id="5406275at2759"/>
<accession>W9ZKH9</accession>
<dbReference type="PANTHER" id="PTHR33488:SF2">
    <property type="entry name" value="EARLY ENDOSOME ANTIGEN 1-LIKE"/>
    <property type="match status" value="1"/>
</dbReference>
<evidence type="ECO:0000256" key="1">
    <source>
        <dbReference type="SAM" id="MobiDB-lite"/>
    </source>
</evidence>
<feature type="compositionally biased region" description="Polar residues" evidence="1">
    <location>
        <begin position="173"/>
        <end position="184"/>
    </location>
</feature>
<proteinExistence type="predicted"/>